<feature type="transmembrane region" description="Helical" evidence="1">
    <location>
        <begin position="152"/>
        <end position="170"/>
    </location>
</feature>
<protein>
    <recommendedName>
        <fullName evidence="2">MASE2 domain-containing protein</fullName>
    </recommendedName>
</protein>
<accession>A0A937AF65</accession>
<feature type="transmembrane region" description="Helical" evidence="1">
    <location>
        <begin position="19"/>
        <end position="37"/>
    </location>
</feature>
<dbReference type="InterPro" id="IPR007894">
    <property type="entry name" value="MASE2"/>
</dbReference>
<feature type="transmembrane region" description="Helical" evidence="1">
    <location>
        <begin position="44"/>
        <end position="64"/>
    </location>
</feature>
<dbReference type="AlphaFoldDB" id="A0A937AF65"/>
<name>A0A937AF65_9BACT</name>
<keyword evidence="1" id="KW-1133">Transmembrane helix</keyword>
<evidence type="ECO:0000313" key="3">
    <source>
        <dbReference type="EMBL" id="MBL0765601.1"/>
    </source>
</evidence>
<gene>
    <name evidence="3" type="ORF">JKP34_10080</name>
</gene>
<keyword evidence="1" id="KW-0472">Membrane</keyword>
<feature type="transmembrane region" description="Helical" evidence="1">
    <location>
        <begin position="84"/>
        <end position="109"/>
    </location>
</feature>
<dbReference type="EMBL" id="JAERQG010000002">
    <property type="protein sequence ID" value="MBL0765601.1"/>
    <property type="molecule type" value="Genomic_DNA"/>
</dbReference>
<dbReference type="GO" id="GO:0000155">
    <property type="term" value="F:phosphorelay sensor kinase activity"/>
    <property type="evidence" value="ECO:0007669"/>
    <property type="project" value="InterPro"/>
</dbReference>
<sequence length="318" mass="37316">MQSVASIWKRIDYFGKASFFFRLLGYLFYGLYLYLFVREYQIPLNIGHVLIYMVGFFIPWLYLYDYARHNNSNRTLIKHLTVDFFLMGFYVGFIHLSYIPSVLFIVCTITSYVASKGYKGAVRFLLFPLGYLFYLVFFDFTLNTDLPTYLDLFAIVYVFIHLNILAFISYRYSRNLHRTKSVVLKQQDEILAQSDELKAVNDSLVQSNTNLEKIVGSRTKELEAKKAKLAEYAFINGHQLRAPVATMLGLINLIAHAENEEERKEITEKLKYEVDLLNLTIKDIRLRLETDELIHDEMEALEESLSRYRKNLNLDDTL</sequence>
<evidence type="ECO:0000313" key="4">
    <source>
        <dbReference type="Proteomes" id="UP000642920"/>
    </source>
</evidence>
<feature type="transmembrane region" description="Helical" evidence="1">
    <location>
        <begin position="121"/>
        <end position="140"/>
    </location>
</feature>
<comment type="caution">
    <text evidence="3">The sequence shown here is derived from an EMBL/GenBank/DDBJ whole genome shotgun (WGS) entry which is preliminary data.</text>
</comment>
<keyword evidence="1" id="KW-0812">Transmembrane</keyword>
<evidence type="ECO:0000259" key="2">
    <source>
        <dbReference type="Pfam" id="PF05230"/>
    </source>
</evidence>
<proteinExistence type="predicted"/>
<feature type="domain" description="MASE2" evidence="2">
    <location>
        <begin position="20"/>
        <end position="105"/>
    </location>
</feature>
<keyword evidence="4" id="KW-1185">Reference proteome</keyword>
<organism evidence="3 4">
    <name type="scientific">Marivirga atlantica</name>
    <dbReference type="NCBI Taxonomy" id="1548457"/>
    <lineage>
        <taxon>Bacteria</taxon>
        <taxon>Pseudomonadati</taxon>
        <taxon>Bacteroidota</taxon>
        <taxon>Cytophagia</taxon>
        <taxon>Cytophagales</taxon>
        <taxon>Marivirgaceae</taxon>
        <taxon>Marivirga</taxon>
    </lineage>
</organism>
<dbReference type="Proteomes" id="UP000642920">
    <property type="component" value="Unassembled WGS sequence"/>
</dbReference>
<evidence type="ECO:0000256" key="1">
    <source>
        <dbReference type="SAM" id="Phobius"/>
    </source>
</evidence>
<dbReference type="SUPFAM" id="SSF47384">
    <property type="entry name" value="Homodimeric domain of signal transducing histidine kinase"/>
    <property type="match status" value="1"/>
</dbReference>
<dbReference type="Pfam" id="PF05230">
    <property type="entry name" value="MASE2"/>
    <property type="match status" value="1"/>
</dbReference>
<dbReference type="InterPro" id="IPR036097">
    <property type="entry name" value="HisK_dim/P_sf"/>
</dbReference>
<dbReference type="RefSeq" id="WP_201920553.1">
    <property type="nucleotide sequence ID" value="NZ_JAERQG010000002.1"/>
</dbReference>
<reference evidence="3" key="1">
    <citation type="submission" date="2021-01" db="EMBL/GenBank/DDBJ databases">
        <title>Marivirga sp. nov., isolated from intertidal surface sediments.</title>
        <authorList>
            <person name="Zhang M."/>
        </authorList>
    </citation>
    <scope>NUCLEOTIDE SEQUENCE</scope>
    <source>
        <strain evidence="3">SM1354</strain>
    </source>
</reference>